<evidence type="ECO:0000259" key="10">
    <source>
        <dbReference type="PROSITE" id="PS51296"/>
    </source>
</evidence>
<name>A0A812UY18_SYMPI</name>
<dbReference type="SUPFAM" id="SSF55424">
    <property type="entry name" value="FAD/NAD-linked reductases, dimerisation (C-terminal) domain"/>
    <property type="match status" value="1"/>
</dbReference>
<dbReference type="OrthoDB" id="432169at2759"/>
<keyword evidence="7" id="KW-0560">Oxidoreductase</keyword>
<dbReference type="Gene3D" id="3.50.50.60">
    <property type="entry name" value="FAD/NAD(P)-binding domain"/>
    <property type="match status" value="2"/>
</dbReference>
<protein>
    <submittedName>
        <fullName evidence="11">AIFM3 protein</fullName>
    </submittedName>
</protein>
<evidence type="ECO:0000313" key="12">
    <source>
        <dbReference type="Proteomes" id="UP000649617"/>
    </source>
</evidence>
<dbReference type="PANTHER" id="PTHR43557">
    <property type="entry name" value="APOPTOSIS-INDUCING FACTOR 1"/>
    <property type="match status" value="1"/>
</dbReference>
<evidence type="ECO:0000256" key="6">
    <source>
        <dbReference type="ARBA" id="ARBA00022827"/>
    </source>
</evidence>
<dbReference type="GO" id="GO:0051537">
    <property type="term" value="F:2 iron, 2 sulfur cluster binding"/>
    <property type="evidence" value="ECO:0007669"/>
    <property type="project" value="UniProtKB-KW"/>
</dbReference>
<dbReference type="SUPFAM" id="SSF50022">
    <property type="entry name" value="ISP domain"/>
    <property type="match status" value="1"/>
</dbReference>
<keyword evidence="8" id="KW-0408">Iron</keyword>
<keyword evidence="3" id="KW-0285">Flavoprotein</keyword>
<evidence type="ECO:0000256" key="9">
    <source>
        <dbReference type="ARBA" id="ARBA00023014"/>
    </source>
</evidence>
<evidence type="ECO:0000256" key="4">
    <source>
        <dbReference type="ARBA" id="ARBA00022714"/>
    </source>
</evidence>
<keyword evidence="9" id="KW-0411">Iron-sulfur</keyword>
<evidence type="ECO:0000256" key="7">
    <source>
        <dbReference type="ARBA" id="ARBA00023002"/>
    </source>
</evidence>
<dbReference type="PROSITE" id="PS51296">
    <property type="entry name" value="RIESKE"/>
    <property type="match status" value="1"/>
</dbReference>
<dbReference type="InterPro" id="IPR050446">
    <property type="entry name" value="FAD-oxidoreductase/Apoptosis"/>
</dbReference>
<dbReference type="InterPro" id="IPR036922">
    <property type="entry name" value="Rieske_2Fe-2S_sf"/>
</dbReference>
<dbReference type="Gene3D" id="3.30.390.30">
    <property type="match status" value="1"/>
</dbReference>
<dbReference type="Gene3D" id="2.102.10.10">
    <property type="entry name" value="Rieske [2Fe-2S] iron-sulphur domain"/>
    <property type="match status" value="1"/>
</dbReference>
<evidence type="ECO:0000256" key="2">
    <source>
        <dbReference type="ARBA" id="ARBA00006442"/>
    </source>
</evidence>
<dbReference type="InterPro" id="IPR023753">
    <property type="entry name" value="FAD/NAD-binding_dom"/>
</dbReference>
<dbReference type="Pfam" id="PF00355">
    <property type="entry name" value="Rieske"/>
    <property type="match status" value="1"/>
</dbReference>
<dbReference type="Pfam" id="PF07992">
    <property type="entry name" value="Pyr_redox_2"/>
    <property type="match status" value="1"/>
</dbReference>
<evidence type="ECO:0000256" key="5">
    <source>
        <dbReference type="ARBA" id="ARBA00022723"/>
    </source>
</evidence>
<dbReference type="SUPFAM" id="SSF51905">
    <property type="entry name" value="FAD/NAD(P)-binding domain"/>
    <property type="match status" value="2"/>
</dbReference>
<reference evidence="11" key="1">
    <citation type="submission" date="2021-02" db="EMBL/GenBank/DDBJ databases">
        <authorList>
            <person name="Dougan E. K."/>
            <person name="Rhodes N."/>
            <person name="Thang M."/>
            <person name="Chan C."/>
        </authorList>
    </citation>
    <scope>NUCLEOTIDE SEQUENCE</scope>
</reference>
<comment type="cofactor">
    <cofactor evidence="1">
        <name>FAD</name>
        <dbReference type="ChEBI" id="CHEBI:57692"/>
    </cofactor>
</comment>
<keyword evidence="6" id="KW-0274">FAD</keyword>
<sequence length="625" mass="67290">MLRMRCLRPRLASLASCTAAALRLHGPDSCIHFAWQPEAYVPICKATENSSNTVLPVLGALTGSLAAACYLNKSSIECSEEANRPPTVRRVKVARAADFPEGELRQIRIPPTSDGAGEGAILLTRVDGTFYATGASCSHYSAPLAEGVAARDKMHVVCPWHNAAFDIRTGQPVRGAGLQAIPTYKVAVESDEVVVDLPRDMDDFVAPVMAQRDSQDSRVFLVLGGGAAGVAAADALRQEGYTGRILLITEEKHLPYDRPVLSKNLGKASDPGSLSLRDQEYFDKHDIEIRRSAKVEKLDASSKTVHLANRQAIQYDAAVVATGAKPRELPIKGADLSEVLALRTPEDAQRIAACCSNGKKVVVIGSSFIGMELAATLRRRGCEVTVLGMEQVPFERVLGGRLGVALKDFFESKGIKFMGGKVAAEIKQNGSSLQAVLKTGEVLQCDSIVVGVGVVPNADFIDGAQKARDGSLVVNEYLKTSADGLFAAGDVCTYRCSSGSTMRVEHWDVATSQGRIAAKNMLGKDERFDQTPFFWTSLFGKNLRYVGHCTEFDELVVDGDLKKLKFVAYYCLKNEVKAVATMSRDPVAVVVGELMRMGKMPSASDLKSGKISTAGLALELKELQT</sequence>
<accession>A0A812UY18</accession>
<dbReference type="EMBL" id="CAJNIZ010039446">
    <property type="protein sequence ID" value="CAE7590486.1"/>
    <property type="molecule type" value="Genomic_DNA"/>
</dbReference>
<dbReference type="AlphaFoldDB" id="A0A812UY18"/>
<comment type="similarity">
    <text evidence="2">Belongs to the FAD-dependent oxidoreductase family.</text>
</comment>
<dbReference type="GO" id="GO:0046872">
    <property type="term" value="F:metal ion binding"/>
    <property type="evidence" value="ECO:0007669"/>
    <property type="project" value="UniProtKB-KW"/>
</dbReference>
<evidence type="ECO:0000313" key="11">
    <source>
        <dbReference type="EMBL" id="CAE7590486.1"/>
    </source>
</evidence>
<gene>
    <name evidence="11" type="primary">AIFM3</name>
    <name evidence="11" type="ORF">SPIL2461_LOCUS15743</name>
</gene>
<dbReference type="GO" id="GO:0005737">
    <property type="term" value="C:cytoplasm"/>
    <property type="evidence" value="ECO:0007669"/>
    <property type="project" value="TreeGrafter"/>
</dbReference>
<comment type="caution">
    <text evidence="11">The sequence shown here is derived from an EMBL/GenBank/DDBJ whole genome shotgun (WGS) entry which is preliminary data.</text>
</comment>
<dbReference type="InterPro" id="IPR028202">
    <property type="entry name" value="Reductase_C"/>
</dbReference>
<dbReference type="InterPro" id="IPR036188">
    <property type="entry name" value="FAD/NAD-bd_sf"/>
</dbReference>
<dbReference type="InterPro" id="IPR016156">
    <property type="entry name" value="FAD/NAD-linked_Rdtase_dimer_sf"/>
</dbReference>
<dbReference type="PANTHER" id="PTHR43557:SF2">
    <property type="entry name" value="RIESKE DOMAIN-CONTAINING PROTEIN-RELATED"/>
    <property type="match status" value="1"/>
</dbReference>
<evidence type="ECO:0000256" key="3">
    <source>
        <dbReference type="ARBA" id="ARBA00022630"/>
    </source>
</evidence>
<keyword evidence="5" id="KW-0479">Metal-binding</keyword>
<evidence type="ECO:0000256" key="8">
    <source>
        <dbReference type="ARBA" id="ARBA00023004"/>
    </source>
</evidence>
<proteinExistence type="inferred from homology"/>
<dbReference type="Pfam" id="PF14759">
    <property type="entry name" value="Reductase_C"/>
    <property type="match status" value="1"/>
</dbReference>
<organism evidence="11 12">
    <name type="scientific">Symbiodinium pilosum</name>
    <name type="common">Dinoflagellate</name>
    <dbReference type="NCBI Taxonomy" id="2952"/>
    <lineage>
        <taxon>Eukaryota</taxon>
        <taxon>Sar</taxon>
        <taxon>Alveolata</taxon>
        <taxon>Dinophyceae</taxon>
        <taxon>Suessiales</taxon>
        <taxon>Symbiodiniaceae</taxon>
        <taxon>Symbiodinium</taxon>
    </lineage>
</organism>
<dbReference type="PRINTS" id="PR00368">
    <property type="entry name" value="FADPNR"/>
</dbReference>
<dbReference type="Proteomes" id="UP000649617">
    <property type="component" value="Unassembled WGS sequence"/>
</dbReference>
<dbReference type="GO" id="GO:0016651">
    <property type="term" value="F:oxidoreductase activity, acting on NAD(P)H"/>
    <property type="evidence" value="ECO:0007669"/>
    <property type="project" value="TreeGrafter"/>
</dbReference>
<keyword evidence="12" id="KW-1185">Reference proteome</keyword>
<dbReference type="PRINTS" id="PR00411">
    <property type="entry name" value="PNDRDTASEI"/>
</dbReference>
<dbReference type="InterPro" id="IPR017941">
    <property type="entry name" value="Rieske_2Fe-2S"/>
</dbReference>
<feature type="domain" description="Rieske" evidence="10">
    <location>
        <begin position="91"/>
        <end position="195"/>
    </location>
</feature>
<keyword evidence="4" id="KW-0001">2Fe-2S</keyword>
<evidence type="ECO:0000256" key="1">
    <source>
        <dbReference type="ARBA" id="ARBA00001974"/>
    </source>
</evidence>